<keyword evidence="6" id="KW-1185">Reference proteome</keyword>
<gene>
    <name evidence="5" type="ORF">QA636_35755</name>
</gene>
<evidence type="ECO:0000313" key="6">
    <source>
        <dbReference type="Proteomes" id="UP001221546"/>
    </source>
</evidence>
<proteinExistence type="inferred from homology"/>
<name>A0ABY8JC30_9BRAD</name>
<dbReference type="PANTHER" id="PTHR47062">
    <property type="match status" value="1"/>
</dbReference>
<sequence length="78" mass="9095">MEVDDWIRSPFRRSRRGPADRRRGPTPYNVERLDENHFQISVALAGFTPDEVTLAAEQNVLTLEGRTEREEGKTFLHR</sequence>
<dbReference type="InterPro" id="IPR008978">
    <property type="entry name" value="HSP20-like_chaperone"/>
</dbReference>
<dbReference type="PANTHER" id="PTHR47062:SF1">
    <property type="entry name" value="SMALL HEAT SHOCK PROTEIN IBPA"/>
    <property type="match status" value="1"/>
</dbReference>
<dbReference type="EMBL" id="CP121646">
    <property type="protein sequence ID" value="WFU62744.1"/>
    <property type="molecule type" value="Genomic_DNA"/>
</dbReference>
<accession>A0ABY8JC30</accession>
<comment type="similarity">
    <text evidence="1 2">Belongs to the small heat shock protein (HSP20) family.</text>
</comment>
<dbReference type="SUPFAM" id="SSF49764">
    <property type="entry name" value="HSP20-like chaperones"/>
    <property type="match status" value="1"/>
</dbReference>
<organism evidence="5 6">
    <name type="scientific">Bradyrhizobium brasilense</name>
    <dbReference type="NCBI Taxonomy" id="1419277"/>
    <lineage>
        <taxon>Bacteria</taxon>
        <taxon>Pseudomonadati</taxon>
        <taxon>Pseudomonadota</taxon>
        <taxon>Alphaproteobacteria</taxon>
        <taxon>Hyphomicrobiales</taxon>
        <taxon>Nitrobacteraceae</taxon>
        <taxon>Bradyrhizobium</taxon>
    </lineage>
</organism>
<evidence type="ECO:0000256" key="3">
    <source>
        <dbReference type="SAM" id="MobiDB-lite"/>
    </source>
</evidence>
<evidence type="ECO:0000259" key="4">
    <source>
        <dbReference type="PROSITE" id="PS01031"/>
    </source>
</evidence>
<dbReference type="Gene3D" id="2.60.40.790">
    <property type="match status" value="1"/>
</dbReference>
<dbReference type="Proteomes" id="UP001221546">
    <property type="component" value="Chromosome"/>
</dbReference>
<dbReference type="Pfam" id="PF00011">
    <property type="entry name" value="HSP20"/>
    <property type="match status" value="1"/>
</dbReference>
<evidence type="ECO:0000313" key="5">
    <source>
        <dbReference type="EMBL" id="WFU62744.1"/>
    </source>
</evidence>
<protein>
    <submittedName>
        <fullName evidence="5">Hsp20 family protein</fullName>
    </submittedName>
</protein>
<dbReference type="PROSITE" id="PS01031">
    <property type="entry name" value="SHSP"/>
    <property type="match status" value="1"/>
</dbReference>
<reference evidence="5 6" key="1">
    <citation type="submission" date="2023-04" db="EMBL/GenBank/DDBJ databases">
        <title>Australian commercial rhizobial inoculants.</title>
        <authorList>
            <person name="Kohlmeier M.G."/>
            <person name="O'Hara G.W."/>
            <person name="Colombi E."/>
            <person name="Ramsay J.P."/>
            <person name="Terpolilli J."/>
        </authorList>
    </citation>
    <scope>NUCLEOTIDE SEQUENCE [LARGE SCALE GENOMIC DNA]</scope>
    <source>
        <strain evidence="5 6">CB627</strain>
    </source>
</reference>
<feature type="domain" description="SHSP" evidence="4">
    <location>
        <begin position="19"/>
        <end position="78"/>
    </location>
</feature>
<evidence type="ECO:0000256" key="2">
    <source>
        <dbReference type="RuleBase" id="RU003616"/>
    </source>
</evidence>
<evidence type="ECO:0000256" key="1">
    <source>
        <dbReference type="PROSITE-ProRule" id="PRU00285"/>
    </source>
</evidence>
<feature type="region of interest" description="Disordered" evidence="3">
    <location>
        <begin position="1"/>
        <end position="29"/>
    </location>
</feature>
<dbReference type="RefSeq" id="WP_310885400.1">
    <property type="nucleotide sequence ID" value="NZ_CP121646.1"/>
</dbReference>
<dbReference type="InterPro" id="IPR002068">
    <property type="entry name" value="A-crystallin/Hsp20_dom"/>
</dbReference>